<feature type="region of interest" description="Disordered" evidence="1">
    <location>
        <begin position="1"/>
        <end position="63"/>
    </location>
</feature>
<keyword evidence="3" id="KW-0489">Methyltransferase</keyword>
<keyword evidence="3" id="KW-0808">Transferase</keyword>
<feature type="compositionally biased region" description="Low complexity" evidence="1">
    <location>
        <begin position="42"/>
        <end position="63"/>
    </location>
</feature>
<sequence length="313" mass="33908">MNNADPSDPADPARHAAPPSPAEHARHAEPSGSPEHAKPSKALSTTPASTTAPLSTPTLAPAPRGFDDLVAEAEAAPTAGWDFSWFEGRATEARPSWRYAEAMARRLATASAALDIQTGGGEVVASAATLPPLMVATEGWPANVAKATALLHPRGVAVVASPEDAPLPFADGAFDLVTSRHPVQAHFDEIARVLRPGGTYFAQHVGPASVFEVVEYFLGRQPEEVRNGRRPDRERAEAEAAGLEVVDLRAERLRIEFFDVGAVVHFLRKVVWMVPGFSVEKYRPRLRELHEQIQEQGPFVAHSTRHLFDLRKP</sequence>
<dbReference type="InterPro" id="IPR013216">
    <property type="entry name" value="Methyltransf_11"/>
</dbReference>
<dbReference type="EMBL" id="CP065959">
    <property type="protein sequence ID" value="QQC91118.1"/>
    <property type="molecule type" value="Genomic_DNA"/>
</dbReference>
<dbReference type="AlphaFoldDB" id="A0A7T4PIZ6"/>
<dbReference type="GO" id="GO:0032259">
    <property type="term" value="P:methylation"/>
    <property type="evidence" value="ECO:0007669"/>
    <property type="project" value="UniProtKB-KW"/>
</dbReference>
<evidence type="ECO:0000313" key="3">
    <source>
        <dbReference type="EMBL" id="QQC91118.1"/>
    </source>
</evidence>
<proteinExistence type="predicted"/>
<evidence type="ECO:0000313" key="4">
    <source>
        <dbReference type="Proteomes" id="UP000596130"/>
    </source>
</evidence>
<feature type="domain" description="Methyltransferase type 11" evidence="2">
    <location>
        <begin position="114"/>
        <end position="201"/>
    </location>
</feature>
<gene>
    <name evidence="3" type="ORF">I8755_23940</name>
</gene>
<dbReference type="GO" id="GO:0008757">
    <property type="term" value="F:S-adenosylmethionine-dependent methyltransferase activity"/>
    <property type="evidence" value="ECO:0007669"/>
    <property type="project" value="InterPro"/>
</dbReference>
<dbReference type="PANTHER" id="PTHR43460:SF1">
    <property type="entry name" value="METHYLTRANSFERASE TYPE 11 DOMAIN-CONTAINING PROTEIN"/>
    <property type="match status" value="1"/>
</dbReference>
<dbReference type="PANTHER" id="PTHR43460">
    <property type="entry name" value="METHYLTRANSFERASE"/>
    <property type="match status" value="1"/>
</dbReference>
<dbReference type="InterPro" id="IPR029063">
    <property type="entry name" value="SAM-dependent_MTases_sf"/>
</dbReference>
<dbReference type="RefSeq" id="WP_198503516.1">
    <property type="nucleotide sequence ID" value="NZ_CP065959.1"/>
</dbReference>
<name>A0A7T4PIZ6_9ACTN</name>
<dbReference type="Pfam" id="PF08241">
    <property type="entry name" value="Methyltransf_11"/>
    <property type="match status" value="1"/>
</dbReference>
<accession>A0A7T4PIZ6</accession>
<dbReference type="InterPro" id="IPR052939">
    <property type="entry name" value="23S_rRNA_MeTrnsfrase_RlmA"/>
</dbReference>
<dbReference type="CDD" id="cd02440">
    <property type="entry name" value="AdoMet_MTases"/>
    <property type="match status" value="1"/>
</dbReference>
<evidence type="ECO:0000259" key="2">
    <source>
        <dbReference type="Pfam" id="PF08241"/>
    </source>
</evidence>
<organism evidence="3 4">
    <name type="scientific">Streptomyces alfalfae</name>
    <dbReference type="NCBI Taxonomy" id="1642299"/>
    <lineage>
        <taxon>Bacteria</taxon>
        <taxon>Bacillati</taxon>
        <taxon>Actinomycetota</taxon>
        <taxon>Actinomycetes</taxon>
        <taxon>Kitasatosporales</taxon>
        <taxon>Streptomycetaceae</taxon>
        <taxon>Streptomyces</taxon>
    </lineage>
</organism>
<dbReference type="SUPFAM" id="SSF53335">
    <property type="entry name" value="S-adenosyl-L-methionine-dependent methyltransferases"/>
    <property type="match status" value="1"/>
</dbReference>
<dbReference type="Gene3D" id="3.40.50.150">
    <property type="entry name" value="Vaccinia Virus protein VP39"/>
    <property type="match status" value="1"/>
</dbReference>
<dbReference type="Proteomes" id="UP000596130">
    <property type="component" value="Chromosome"/>
</dbReference>
<evidence type="ECO:0000256" key="1">
    <source>
        <dbReference type="SAM" id="MobiDB-lite"/>
    </source>
</evidence>
<protein>
    <submittedName>
        <fullName evidence="3">Methyltransferase domain-containing protein</fullName>
    </submittedName>
</protein>
<reference evidence="3 4" key="1">
    <citation type="submission" date="2020-12" db="EMBL/GenBank/DDBJ databases">
        <title>Identification and biosynthesis of polyene macrolides produced by Streptomyces alfalfae Men-myco-93-63.</title>
        <authorList>
            <person name="Liu D."/>
            <person name="Li Y."/>
            <person name="Liu L."/>
            <person name="Han X."/>
            <person name="Shen F."/>
        </authorList>
    </citation>
    <scope>NUCLEOTIDE SEQUENCE [LARGE SCALE GENOMIC DNA]</scope>
    <source>
        <strain evidence="3 4">Men-myco-93-63</strain>
    </source>
</reference>